<evidence type="ECO:0000313" key="1">
    <source>
        <dbReference type="EMBL" id="CCA26141.1"/>
    </source>
</evidence>
<reference evidence="1" key="1">
    <citation type="journal article" date="2011" name="PLoS Biol.">
        <title>Gene gain and loss during evolution of obligate parasitism in the white rust pathogen of Arabidopsis thaliana.</title>
        <authorList>
            <person name="Kemen E."/>
            <person name="Gardiner A."/>
            <person name="Schultz-Larsen T."/>
            <person name="Kemen A.C."/>
            <person name="Balmuth A.L."/>
            <person name="Robert-Seilaniantz A."/>
            <person name="Bailey K."/>
            <person name="Holub E."/>
            <person name="Studholme D.J."/>
            <person name="Maclean D."/>
            <person name="Jones J.D."/>
        </authorList>
    </citation>
    <scope>NUCLEOTIDE SEQUENCE</scope>
</reference>
<protein>
    <submittedName>
        <fullName evidence="1">AlNc14C349G10900 protein</fullName>
    </submittedName>
</protein>
<organism evidence="1">
    <name type="scientific">Albugo laibachii Nc14</name>
    <dbReference type="NCBI Taxonomy" id="890382"/>
    <lineage>
        <taxon>Eukaryota</taxon>
        <taxon>Sar</taxon>
        <taxon>Stramenopiles</taxon>
        <taxon>Oomycota</taxon>
        <taxon>Peronosporomycetes</taxon>
        <taxon>Albuginales</taxon>
        <taxon>Albuginaceae</taxon>
        <taxon>Albugo</taxon>
    </lineage>
</organism>
<proteinExistence type="predicted"/>
<dbReference type="EMBL" id="FR824394">
    <property type="protein sequence ID" value="CCA26141.1"/>
    <property type="molecule type" value="Genomic_DNA"/>
</dbReference>
<dbReference type="AlphaFoldDB" id="F0WXE9"/>
<sequence length="88" mass="10036">MTSIYLYIQDDQNSWKAIPAGLPLHRTQTLLTRTRMTSSIVYACKTHRLRLPSALCFNASIANFTMPSARCQGRTCRLHKHDQLEAVD</sequence>
<dbReference type="HOGENOM" id="CLU_2473632_0_0_1"/>
<name>F0WXE9_9STRA</name>
<reference evidence="1" key="2">
    <citation type="submission" date="2011-02" db="EMBL/GenBank/DDBJ databases">
        <authorList>
            <person name="MacLean D."/>
        </authorList>
    </citation>
    <scope>NUCLEOTIDE SEQUENCE</scope>
</reference>
<gene>
    <name evidence="1" type="primary">AlNc14C349G10900</name>
    <name evidence="1" type="ORF">ALNC14_122850</name>
</gene>
<accession>F0WXE9</accession>